<dbReference type="Proteomes" id="UP001589793">
    <property type="component" value="Unassembled WGS sequence"/>
</dbReference>
<evidence type="ECO:0000313" key="2">
    <source>
        <dbReference type="Proteomes" id="UP001589793"/>
    </source>
</evidence>
<comment type="caution">
    <text evidence="1">The sequence shown here is derived from an EMBL/GenBank/DDBJ whole genome shotgun (WGS) entry which is preliminary data.</text>
</comment>
<evidence type="ECO:0008006" key="3">
    <source>
        <dbReference type="Google" id="ProtNLM"/>
    </source>
</evidence>
<accession>A0ABV6R6B4</accession>
<protein>
    <recommendedName>
        <fullName evidence="3">Lipoprotein</fullName>
    </recommendedName>
</protein>
<name>A0ABV6R6B4_9MICO</name>
<proteinExistence type="predicted"/>
<reference evidence="1 2" key="1">
    <citation type="submission" date="2024-09" db="EMBL/GenBank/DDBJ databases">
        <authorList>
            <person name="Sun Q."/>
            <person name="Mori K."/>
        </authorList>
    </citation>
    <scope>NUCLEOTIDE SEQUENCE [LARGE SCALE GENOMIC DNA]</scope>
    <source>
        <strain evidence="1 2">CICC 10874</strain>
    </source>
</reference>
<gene>
    <name evidence="1" type="ORF">ACFFF6_00920</name>
</gene>
<dbReference type="PROSITE" id="PS51257">
    <property type="entry name" value="PROKAR_LIPOPROTEIN"/>
    <property type="match status" value="1"/>
</dbReference>
<keyword evidence="2" id="KW-1185">Reference proteome</keyword>
<evidence type="ECO:0000313" key="1">
    <source>
        <dbReference type="EMBL" id="MFC0672510.1"/>
    </source>
</evidence>
<dbReference type="EMBL" id="JBHLSV010000001">
    <property type="protein sequence ID" value="MFC0672510.1"/>
    <property type="molecule type" value="Genomic_DNA"/>
</dbReference>
<dbReference type="RefSeq" id="WP_376977339.1">
    <property type="nucleotide sequence ID" value="NZ_JBHLSV010000001.1"/>
</dbReference>
<sequence>MTTARRIPHRPRRGAGLLAGLALLLSGCMVPGLPLPLGPAPELGAEDVITVRSPSGGMAGFFGESSISIGPKTITSRYTVPEDAVVYTVTRDLEPAERETAVEAVEDYLAWERRLSEDERVPCTDIPSTTVEVTGMTEHSSTVQDCHEETPLRALLLTARGMQDERVADLARPSDTWRFEIGDREAYTTETTLADGLALRQEGAASRDLGWDGTAALLAPINVLLLDGAAAGSCPEASEELALTRETSPTITLRFPLCPTGPTAEVAEVLRGG</sequence>
<organism evidence="1 2">
    <name type="scientific">Brachybacterium hainanense</name>
    <dbReference type="NCBI Taxonomy" id="1541174"/>
    <lineage>
        <taxon>Bacteria</taxon>
        <taxon>Bacillati</taxon>
        <taxon>Actinomycetota</taxon>
        <taxon>Actinomycetes</taxon>
        <taxon>Micrococcales</taxon>
        <taxon>Dermabacteraceae</taxon>
        <taxon>Brachybacterium</taxon>
    </lineage>
</organism>